<proteinExistence type="predicted"/>
<accession>A0A243WK24</accession>
<evidence type="ECO:0000313" key="4">
    <source>
        <dbReference type="Proteomes" id="UP000194873"/>
    </source>
</evidence>
<dbReference type="EMBL" id="MTSE01000001">
    <property type="protein sequence ID" value="OUJ76245.1"/>
    <property type="molecule type" value="Genomic_DNA"/>
</dbReference>
<dbReference type="InterPro" id="IPR022409">
    <property type="entry name" value="PKD/Chitinase_dom"/>
</dbReference>
<keyword evidence="4" id="KW-1185">Reference proteome</keyword>
<sequence>MRISTLVGRAGWLVGLLLASLFQEVPAVAQTAAKVVGPPPSRPFQFVANRNQWDKPVLFAADVPGGRLFMEQGRLTQVLYDVKAVAAHHESAAAHAEQRIKAHAYSVTFEGANQAALVQGEAATGDVTNYFIGNDPQHWASQVPSYGEVRYQELYKGTNLRFYTHKNTLEYDFELAPAADPRLIRLRYDGQQQVRVVDGALHIITSVGEVLEQRPYAYQKIGDRSVPVACEYALDPNGSTVSFRLPKGYNSALPLVIDPVLVYSTYSGSVATNWGYSATYDDQGNLYCGSVAFSIGYPTSVGAYSVMFSGLRDITITKFDPKASGAASRVYSTYLGGSGEEHPHSLLVDHAGNLLIYGSTSSNNFPTTAGAYSRVLKGDADIIVTKLNPTGTALVASTYLGGSSTDGQLPDYSFGNVLSRNFGDSFRGDITTDSQDNVYVASSTISADFPVVGGFQTTLQGPRDAVVLKLASSLGAIEWSTFLGGTSQDAAYSIQLDGNNNVFVSGGTTSTNFPGVTNGYKAVYQGGSTDGFVARITANGRTLTQATYLGTNDYDQAYFVQLDRQGEVYVYGQTSGAYPVTPGLYVNPNSRQFIHKLSPELTASRFSTVIGNGNASGSLTNISPTAFLVNDCGQILLSGYGAYISDMPTTPDAIQLKPTNPSGSSSVNGDFYLMQLSADVKQLLYGTYFGNGTLHVDGGASRFDKRGVIYQTVCSGTGSFYPLVPVTPNAWATTYGNTAGRNAVAFKLDVLQLSADFVSSTTPAGPRVTSGCAPLRMYFRPTTASGGVSWDFGNGQTSTATGTVSTLYTTPGSYPVRLTVTDPNGCLQSATIVDTIKVYGLPRSAAGADQLICAGSTTTLTVADAGPGVTYSWAPATGLNTTTGRTVIASPSATTTYIVTATVPNGCINKDTVVVRLDPTAQISLGPTRTICPDASVTLSVSPTIAGTFTWSPATGLNTTSGPSVIASPKVPTQYTVRANATNGCTNEARVQVLIYAQPNLAFSNLPLEYVNRDVRFLNTSQGATSYLWDFGDGQNSSDASPTHRYANPGTYAIKMTAFYGNGCQKEIAQSITIRDVFVPNIITPNDDGLNDHFVPQVSTQPVLLKMYNRWGKQVFENANYTGGWGDSTTPVGTYYYQILTKTGESWKGWLQVNR</sequence>
<dbReference type="InterPro" id="IPR000601">
    <property type="entry name" value="PKD_dom"/>
</dbReference>
<keyword evidence="1" id="KW-0732">Signal</keyword>
<dbReference type="InterPro" id="IPR013783">
    <property type="entry name" value="Ig-like_fold"/>
</dbReference>
<dbReference type="InterPro" id="IPR010620">
    <property type="entry name" value="SBBP_repeat"/>
</dbReference>
<dbReference type="Gene3D" id="2.60.40.10">
    <property type="entry name" value="Immunoglobulins"/>
    <property type="match status" value="2"/>
</dbReference>
<dbReference type="PROSITE" id="PS50093">
    <property type="entry name" value="PKD"/>
    <property type="match status" value="2"/>
</dbReference>
<dbReference type="AlphaFoldDB" id="A0A243WK24"/>
<dbReference type="Pfam" id="PF06739">
    <property type="entry name" value="SBBP"/>
    <property type="match status" value="1"/>
</dbReference>
<comment type="caution">
    <text evidence="3">The sequence shown here is derived from an EMBL/GenBank/DDBJ whole genome shotgun (WGS) entry which is preliminary data.</text>
</comment>
<feature type="signal peptide" evidence="1">
    <location>
        <begin position="1"/>
        <end position="29"/>
    </location>
</feature>
<dbReference type="RefSeq" id="WP_086592502.1">
    <property type="nucleotide sequence ID" value="NZ_MTSE01000001.1"/>
</dbReference>
<dbReference type="SMART" id="SM00089">
    <property type="entry name" value="PKD"/>
    <property type="match status" value="2"/>
</dbReference>
<feature type="domain" description="PKD" evidence="2">
    <location>
        <begin position="1025"/>
        <end position="1058"/>
    </location>
</feature>
<dbReference type="InterPro" id="IPR052918">
    <property type="entry name" value="Motility_Chemotaxis_Reg"/>
</dbReference>
<feature type="domain" description="PKD" evidence="2">
    <location>
        <begin position="790"/>
        <end position="831"/>
    </location>
</feature>
<dbReference type="InterPro" id="IPR035986">
    <property type="entry name" value="PKD_dom_sf"/>
</dbReference>
<dbReference type="InterPro" id="IPR044023">
    <property type="entry name" value="Ig_7"/>
</dbReference>
<dbReference type="PANTHER" id="PTHR35580">
    <property type="entry name" value="CELL SURFACE GLYCOPROTEIN (S-LAYER PROTEIN)-LIKE PROTEIN"/>
    <property type="match status" value="1"/>
</dbReference>
<feature type="chain" id="PRO_5012128172" description="PKD domain-containing protein" evidence="1">
    <location>
        <begin position="30"/>
        <end position="1155"/>
    </location>
</feature>
<reference evidence="3 4" key="1">
    <citation type="submission" date="2017-01" db="EMBL/GenBank/DDBJ databases">
        <title>A new Hymenobacter.</title>
        <authorList>
            <person name="Liang Y."/>
            <person name="Feng F."/>
        </authorList>
    </citation>
    <scope>NUCLEOTIDE SEQUENCE [LARGE SCALE GENOMIC DNA]</scope>
    <source>
        <strain evidence="3">MIMBbqt21</strain>
    </source>
</reference>
<dbReference type="Pfam" id="PF25778">
    <property type="entry name" value="DUF7948"/>
    <property type="match status" value="1"/>
</dbReference>
<dbReference type="SUPFAM" id="SSF49299">
    <property type="entry name" value="PKD domain"/>
    <property type="match status" value="2"/>
</dbReference>
<evidence type="ECO:0000313" key="3">
    <source>
        <dbReference type="EMBL" id="OUJ76245.1"/>
    </source>
</evidence>
<dbReference type="Pfam" id="PF19081">
    <property type="entry name" value="Ig_7"/>
    <property type="match status" value="1"/>
</dbReference>
<dbReference type="Proteomes" id="UP000194873">
    <property type="component" value="Unassembled WGS sequence"/>
</dbReference>
<dbReference type="CDD" id="cd00146">
    <property type="entry name" value="PKD"/>
    <property type="match status" value="2"/>
</dbReference>
<name>A0A243WK24_9BACT</name>
<dbReference type="PANTHER" id="PTHR35580:SF1">
    <property type="entry name" value="PHYTASE-LIKE DOMAIN-CONTAINING PROTEIN"/>
    <property type="match status" value="1"/>
</dbReference>
<dbReference type="InterPro" id="IPR057708">
    <property type="entry name" value="DUF7948"/>
</dbReference>
<evidence type="ECO:0000256" key="1">
    <source>
        <dbReference type="SAM" id="SignalP"/>
    </source>
</evidence>
<dbReference type="Pfam" id="PF13585">
    <property type="entry name" value="CHU_C"/>
    <property type="match status" value="1"/>
</dbReference>
<protein>
    <recommendedName>
        <fullName evidence="2">PKD domain-containing protein</fullName>
    </recommendedName>
</protein>
<dbReference type="OrthoDB" id="1521709at2"/>
<gene>
    <name evidence="3" type="ORF">BXP70_03000</name>
</gene>
<dbReference type="Pfam" id="PF18911">
    <property type="entry name" value="PKD_4"/>
    <property type="match status" value="2"/>
</dbReference>
<organism evidence="3 4">
    <name type="scientific">Hymenobacter crusticola</name>
    <dbReference type="NCBI Taxonomy" id="1770526"/>
    <lineage>
        <taxon>Bacteria</taxon>
        <taxon>Pseudomonadati</taxon>
        <taxon>Bacteroidota</taxon>
        <taxon>Cytophagia</taxon>
        <taxon>Cytophagales</taxon>
        <taxon>Hymenobacteraceae</taxon>
        <taxon>Hymenobacter</taxon>
    </lineage>
</organism>
<evidence type="ECO:0000259" key="2">
    <source>
        <dbReference type="PROSITE" id="PS50093"/>
    </source>
</evidence>